<evidence type="ECO:0000313" key="11">
    <source>
        <dbReference type="Proteomes" id="UP000515317"/>
    </source>
</evidence>
<dbReference type="InterPro" id="IPR017961">
    <property type="entry name" value="DNA_pol_Y-fam_little_finger"/>
</dbReference>
<organism evidence="10 11">
    <name type="scientific">Terrihabitans soli</name>
    <dbReference type="NCBI Taxonomy" id="708113"/>
    <lineage>
        <taxon>Bacteria</taxon>
        <taxon>Pseudomonadati</taxon>
        <taxon>Pseudomonadota</taxon>
        <taxon>Alphaproteobacteria</taxon>
        <taxon>Hyphomicrobiales</taxon>
        <taxon>Terrihabitans</taxon>
    </lineage>
</organism>
<dbReference type="EC" id="2.7.7.7" evidence="4"/>
<keyword evidence="11" id="KW-1185">Reference proteome</keyword>
<dbReference type="Gene3D" id="3.30.70.270">
    <property type="match status" value="1"/>
</dbReference>
<comment type="subunit">
    <text evidence="3">Monomer.</text>
</comment>
<evidence type="ECO:0000256" key="3">
    <source>
        <dbReference type="ARBA" id="ARBA00011245"/>
    </source>
</evidence>
<dbReference type="InterPro" id="IPR050356">
    <property type="entry name" value="SulA_CellDiv_inhibitor"/>
</dbReference>
<dbReference type="PANTHER" id="PTHR35369:SF2">
    <property type="entry name" value="BLR3025 PROTEIN"/>
    <property type="match status" value="1"/>
</dbReference>
<evidence type="ECO:0000256" key="5">
    <source>
        <dbReference type="ARBA" id="ARBA00022763"/>
    </source>
</evidence>
<dbReference type="PANTHER" id="PTHR35369">
    <property type="entry name" value="BLR3025 PROTEIN-RELATED"/>
    <property type="match status" value="1"/>
</dbReference>
<keyword evidence="10" id="KW-0548">Nucleotidyltransferase</keyword>
<keyword evidence="10" id="KW-0808">Transferase</keyword>
<feature type="domain" description="DNA polymerase Y-family little finger" evidence="9">
    <location>
        <begin position="253"/>
        <end position="347"/>
    </location>
</feature>
<evidence type="ECO:0000256" key="2">
    <source>
        <dbReference type="ARBA" id="ARBA00010945"/>
    </source>
</evidence>
<evidence type="ECO:0000256" key="7">
    <source>
        <dbReference type="ARBA" id="ARBA00049244"/>
    </source>
</evidence>
<reference evidence="10 11" key="1">
    <citation type="submission" date="2020-08" db="EMBL/GenBank/DDBJ databases">
        <title>Genome sequence of Rhizobiales bacterium strain IZ6.</title>
        <authorList>
            <person name="Nakai R."/>
            <person name="Naganuma T."/>
        </authorList>
    </citation>
    <scope>NUCLEOTIDE SEQUENCE [LARGE SCALE GENOMIC DNA]</scope>
    <source>
        <strain evidence="10 11">IZ6</strain>
    </source>
</reference>
<comment type="function">
    <text evidence="6">Poorly processive, error-prone DNA polymerase involved in untargeted mutagenesis. Copies undamaged DNA at stalled replication forks, which arise in vivo from mismatched or misaligned primer ends. These misaligned primers can be extended by PolIV. Exhibits no 3'-5' exonuclease (proofreading) activity. May be involved in translesional synthesis, in conjunction with the beta clamp from PolIII.</text>
</comment>
<sequence>MTDLLSGQLSRHRRYLALWLPWLPTDRLHRIKRRSGEPAEKPLIVLARVKSALRIAHADRKAHALGLSPGLTLADARARVPDLDLADEDAAADAALLDHIADWCDRYTPLVGMDGDDGIMLDITGCTHLFGGEAALNADLVTRLMRMGFSVRSAIAGTPDCARAVARYGEGGVVAAGCEAARVAPLPVAALGVSGDTVTALARAGLRRIKDLANRPRAPLAARFGQDLLDRLSRTLGEIDHPLSPRRPLPELAAERRFAEPIGRAEDMIAALGELAQNLAECLEARGHGGRRFEASFFRTDGAVRRIAVLAGKPLRDAKTLAKLFDEKLDALADPVDPGFGFDMIRLDALASEAAHHVQTGLDGKENETEEIAELIDRLGARFGAASIRRFVPQDSHIPERAALSVAAISDKAGSGAWAQREEGSPPMRPLRLFDPPEAVDETLSEVPDGPPIRFRWRRVVREVARAEGPERIAPEWWKRDDKSLTRDYFRVEDREGHRYWLYREGMYGQDAPRWFMHGLFA</sequence>
<dbReference type="GO" id="GO:0006281">
    <property type="term" value="P:DNA repair"/>
    <property type="evidence" value="ECO:0007669"/>
    <property type="project" value="InterPro"/>
</dbReference>
<comment type="catalytic activity">
    <reaction evidence="7">
        <text>DNA(n) + a 2'-deoxyribonucleoside 5'-triphosphate = DNA(n+1) + diphosphate</text>
        <dbReference type="Rhea" id="RHEA:22508"/>
        <dbReference type="Rhea" id="RHEA-COMP:17339"/>
        <dbReference type="Rhea" id="RHEA-COMP:17340"/>
        <dbReference type="ChEBI" id="CHEBI:33019"/>
        <dbReference type="ChEBI" id="CHEBI:61560"/>
        <dbReference type="ChEBI" id="CHEBI:173112"/>
        <dbReference type="EC" id="2.7.7.7"/>
    </reaction>
</comment>
<name>A0A6S6QLS9_9HYPH</name>
<evidence type="ECO:0000313" key="10">
    <source>
        <dbReference type="EMBL" id="BCJ92293.1"/>
    </source>
</evidence>
<dbReference type="Pfam" id="PF11799">
    <property type="entry name" value="IMS_C"/>
    <property type="match status" value="1"/>
</dbReference>
<dbReference type="Proteomes" id="UP000515317">
    <property type="component" value="Chromosome"/>
</dbReference>
<evidence type="ECO:0000256" key="6">
    <source>
        <dbReference type="ARBA" id="ARBA00025589"/>
    </source>
</evidence>
<dbReference type="InterPro" id="IPR043502">
    <property type="entry name" value="DNA/RNA_pol_sf"/>
</dbReference>
<dbReference type="AlphaFoldDB" id="A0A6S6QLS9"/>
<gene>
    <name evidence="10" type="ORF">IZ6_30280</name>
</gene>
<dbReference type="CDD" id="cd03468">
    <property type="entry name" value="PolY_like"/>
    <property type="match status" value="1"/>
</dbReference>
<feature type="domain" description="UmuC" evidence="8">
    <location>
        <begin position="39"/>
        <end position="165"/>
    </location>
</feature>
<accession>A0A6S6QLS9</accession>
<evidence type="ECO:0000259" key="8">
    <source>
        <dbReference type="Pfam" id="PF00817"/>
    </source>
</evidence>
<comment type="cofactor">
    <cofactor evidence="1">
        <name>Mg(2+)</name>
        <dbReference type="ChEBI" id="CHEBI:18420"/>
    </cofactor>
</comment>
<dbReference type="KEGG" id="tso:IZ6_30280"/>
<dbReference type="InterPro" id="IPR001126">
    <property type="entry name" value="UmuC"/>
</dbReference>
<dbReference type="GO" id="GO:0003887">
    <property type="term" value="F:DNA-directed DNA polymerase activity"/>
    <property type="evidence" value="ECO:0007669"/>
    <property type="project" value="UniProtKB-KW"/>
</dbReference>
<dbReference type="EMBL" id="AP023361">
    <property type="protein sequence ID" value="BCJ92293.1"/>
    <property type="molecule type" value="Genomic_DNA"/>
</dbReference>
<evidence type="ECO:0000256" key="1">
    <source>
        <dbReference type="ARBA" id="ARBA00001946"/>
    </source>
</evidence>
<dbReference type="InterPro" id="IPR043128">
    <property type="entry name" value="Rev_trsase/Diguanyl_cyclase"/>
</dbReference>
<proteinExistence type="inferred from homology"/>
<evidence type="ECO:0000259" key="9">
    <source>
        <dbReference type="Pfam" id="PF11799"/>
    </source>
</evidence>
<keyword evidence="10" id="KW-0239">DNA-directed DNA polymerase</keyword>
<dbReference type="SUPFAM" id="SSF56672">
    <property type="entry name" value="DNA/RNA polymerases"/>
    <property type="match status" value="1"/>
</dbReference>
<dbReference type="Gene3D" id="3.40.1170.60">
    <property type="match status" value="1"/>
</dbReference>
<dbReference type="RefSeq" id="WP_225873930.1">
    <property type="nucleotide sequence ID" value="NZ_AP023361.1"/>
</dbReference>
<evidence type="ECO:0000256" key="4">
    <source>
        <dbReference type="ARBA" id="ARBA00012417"/>
    </source>
</evidence>
<dbReference type="Pfam" id="PF00817">
    <property type="entry name" value="IMS"/>
    <property type="match status" value="1"/>
</dbReference>
<protein>
    <recommendedName>
        <fullName evidence="4">DNA-directed DNA polymerase</fullName>
        <ecNumber evidence="4">2.7.7.7</ecNumber>
    </recommendedName>
</protein>
<comment type="similarity">
    <text evidence="2">Belongs to the DNA polymerase type-Y family.</text>
</comment>
<keyword evidence="5" id="KW-0227">DNA damage</keyword>